<keyword evidence="9" id="KW-1185">Reference proteome</keyword>
<dbReference type="Proteomes" id="UP000694392">
    <property type="component" value="Unplaced"/>
</dbReference>
<evidence type="ECO:0000313" key="8">
    <source>
        <dbReference type="Ensembl" id="ENSSPUP00000018552.1"/>
    </source>
</evidence>
<dbReference type="OMA" id="VWAAGEQ"/>
<protein>
    <submittedName>
        <fullName evidence="8">Essential meiotic structure-specific endonuclease subunit 2</fullName>
    </submittedName>
</protein>
<evidence type="ECO:0000256" key="2">
    <source>
        <dbReference type="ARBA" id="ARBA00005313"/>
    </source>
</evidence>
<dbReference type="SMART" id="SM00891">
    <property type="entry name" value="ERCC4"/>
    <property type="match status" value="1"/>
</dbReference>
<reference evidence="8" key="2">
    <citation type="submission" date="2025-09" db="UniProtKB">
        <authorList>
            <consortium name="Ensembl"/>
        </authorList>
    </citation>
    <scope>IDENTIFICATION</scope>
</reference>
<accession>A0A8D0H956</accession>
<dbReference type="Gene3D" id="3.40.50.10130">
    <property type="match status" value="1"/>
</dbReference>
<dbReference type="AlphaFoldDB" id="A0A8D0H956"/>
<evidence type="ECO:0000313" key="9">
    <source>
        <dbReference type="Proteomes" id="UP000694392"/>
    </source>
</evidence>
<evidence type="ECO:0000256" key="6">
    <source>
        <dbReference type="ARBA" id="ARBA00023242"/>
    </source>
</evidence>
<dbReference type="GO" id="GO:0000781">
    <property type="term" value="C:chromosome, telomeric region"/>
    <property type="evidence" value="ECO:0007669"/>
    <property type="project" value="Ensembl"/>
</dbReference>
<organism evidence="8 9">
    <name type="scientific">Sphenodon punctatus</name>
    <name type="common">Tuatara</name>
    <name type="synonym">Hatteria punctata</name>
    <dbReference type="NCBI Taxonomy" id="8508"/>
    <lineage>
        <taxon>Eukaryota</taxon>
        <taxon>Metazoa</taxon>
        <taxon>Chordata</taxon>
        <taxon>Craniata</taxon>
        <taxon>Vertebrata</taxon>
        <taxon>Euteleostomi</taxon>
        <taxon>Lepidosauria</taxon>
        <taxon>Sphenodontia</taxon>
        <taxon>Sphenodontidae</taxon>
        <taxon>Sphenodon</taxon>
    </lineage>
</organism>
<dbReference type="GO" id="GO:0000723">
    <property type="term" value="P:telomere maintenance"/>
    <property type="evidence" value="ECO:0007669"/>
    <property type="project" value="Ensembl"/>
</dbReference>
<dbReference type="GO" id="GO:0043596">
    <property type="term" value="C:nuclear replication fork"/>
    <property type="evidence" value="ECO:0007669"/>
    <property type="project" value="Ensembl"/>
</dbReference>
<gene>
    <name evidence="8" type="primary">EME2</name>
</gene>
<dbReference type="GO" id="GO:0140767">
    <property type="term" value="F:enzyme-substrate adaptor activity"/>
    <property type="evidence" value="ECO:0007669"/>
    <property type="project" value="Ensembl"/>
</dbReference>
<evidence type="ECO:0000256" key="4">
    <source>
        <dbReference type="ARBA" id="ARBA00023172"/>
    </source>
</evidence>
<dbReference type="GO" id="GO:0031573">
    <property type="term" value="P:mitotic intra-S DNA damage checkpoint signaling"/>
    <property type="evidence" value="ECO:0007669"/>
    <property type="project" value="TreeGrafter"/>
</dbReference>
<evidence type="ECO:0000256" key="5">
    <source>
        <dbReference type="ARBA" id="ARBA00023204"/>
    </source>
</evidence>
<dbReference type="GO" id="GO:0000712">
    <property type="term" value="P:resolution of meiotic recombination intermediates"/>
    <property type="evidence" value="ECO:0007669"/>
    <property type="project" value="TreeGrafter"/>
</dbReference>
<comment type="similarity">
    <text evidence="2">Belongs to the EME1/MMS4 family.</text>
</comment>
<dbReference type="PANTHER" id="PTHR21077:SF6">
    <property type="entry name" value="CROSSOVER JUNCTION ENDONUCLEASE EME2-RELATED"/>
    <property type="match status" value="1"/>
</dbReference>
<keyword evidence="5" id="KW-0234">DNA repair</keyword>
<keyword evidence="6" id="KW-0539">Nucleus</keyword>
<reference evidence="8" key="1">
    <citation type="submission" date="2025-08" db="UniProtKB">
        <authorList>
            <consortium name="Ensembl"/>
        </authorList>
    </citation>
    <scope>IDENTIFICATION</scope>
</reference>
<comment type="subcellular location">
    <subcellularLocation>
        <location evidence="1">Nucleus</location>
    </subcellularLocation>
</comment>
<dbReference type="GeneTree" id="ENSGT00530000063937"/>
<dbReference type="InterPro" id="IPR047523">
    <property type="entry name" value="XPF_nuclease_EME2"/>
</dbReference>
<dbReference type="GO" id="GO:0003677">
    <property type="term" value="F:DNA binding"/>
    <property type="evidence" value="ECO:0007669"/>
    <property type="project" value="InterPro"/>
</dbReference>
<dbReference type="GO" id="GO:0008821">
    <property type="term" value="F:crossover junction DNA endonuclease activity"/>
    <property type="evidence" value="ECO:0007669"/>
    <property type="project" value="TreeGrafter"/>
</dbReference>
<keyword evidence="3" id="KW-0227">DNA damage</keyword>
<dbReference type="CDD" id="cd20082">
    <property type="entry name" value="XPF_nuclease_EME2"/>
    <property type="match status" value="1"/>
</dbReference>
<keyword evidence="4" id="KW-0233">DNA recombination</keyword>
<evidence type="ECO:0000259" key="7">
    <source>
        <dbReference type="SMART" id="SM00891"/>
    </source>
</evidence>
<dbReference type="GO" id="GO:0031297">
    <property type="term" value="P:replication fork processing"/>
    <property type="evidence" value="ECO:0007669"/>
    <property type="project" value="Ensembl"/>
</dbReference>
<name>A0A8D0H956_SPHPU</name>
<dbReference type="InterPro" id="IPR042530">
    <property type="entry name" value="EME1/EME2_C"/>
</dbReference>
<dbReference type="Gene3D" id="1.10.150.670">
    <property type="entry name" value="Crossover junction endonuclease EME1, DNA-binding domain"/>
    <property type="match status" value="1"/>
</dbReference>
<dbReference type="PANTHER" id="PTHR21077">
    <property type="entry name" value="EME1 PROTEIN"/>
    <property type="match status" value="1"/>
</dbReference>
<dbReference type="Ensembl" id="ENSSPUT00000019765.1">
    <property type="protein sequence ID" value="ENSSPUP00000018552.1"/>
    <property type="gene ID" value="ENSSPUG00000014330.1"/>
</dbReference>
<evidence type="ECO:0000256" key="3">
    <source>
        <dbReference type="ARBA" id="ARBA00022763"/>
    </source>
</evidence>
<dbReference type="GO" id="GO:0048476">
    <property type="term" value="C:Holliday junction resolvase complex"/>
    <property type="evidence" value="ECO:0007669"/>
    <property type="project" value="InterPro"/>
</dbReference>
<dbReference type="Pfam" id="PF21292">
    <property type="entry name" value="EME1-MUS81_C"/>
    <property type="match status" value="1"/>
</dbReference>
<sequence length="319" mass="35829">MTVCMDPGLLEDRGSDALMEALGSMECKYCITPQILPCSITWKRNMPDSLSVTDGSPLKAEEEDEVLVLVEPWDFLKRLFSLMQSGSNVPLWSGPDLTQILPLNCLEGDSTKAYSLVVIGLDAYQWYNQHQERQQVLIPEDQGRREDPSPQLSVTQQEIEEALVMLQLWGNTGVLFLDTWQEFSQHVSVMTKAIAKRPYKKQLGTLPFSFCTDGGWSSGVRVEKDGTGLREAWRKQLQQFNRVSCAMAEAIAAAYPSPSLLLQAYEKCSTKKERLLLLSDIQVKTEENGKERQIGPDLSRRVYLCMASTNPDLVLDISA</sequence>
<dbReference type="GO" id="GO:0006302">
    <property type="term" value="P:double-strand break repair"/>
    <property type="evidence" value="ECO:0007669"/>
    <property type="project" value="Ensembl"/>
</dbReference>
<dbReference type="InterPro" id="IPR006166">
    <property type="entry name" value="ERCC4_domain"/>
</dbReference>
<dbReference type="FunFam" id="1.10.150.670:FF:000002">
    <property type="entry name" value="Crossover junction endonuclease EME1"/>
    <property type="match status" value="1"/>
</dbReference>
<evidence type="ECO:0000256" key="1">
    <source>
        <dbReference type="ARBA" id="ARBA00004123"/>
    </source>
</evidence>
<dbReference type="InterPro" id="IPR033310">
    <property type="entry name" value="Mms4/EME1/EME2"/>
</dbReference>
<feature type="domain" description="ERCC4" evidence="7">
    <location>
        <begin position="2"/>
        <end position="266"/>
    </location>
</feature>
<proteinExistence type="inferred from homology"/>